<name>A0AA41G4Z8_9EURY</name>
<comment type="caution">
    <text evidence="6">The sequence shown here is derived from an EMBL/GenBank/DDBJ whole genome shotgun (WGS) entry which is preliminary data.</text>
</comment>
<feature type="domain" description="Peptidase S49" evidence="5">
    <location>
        <begin position="104"/>
        <end position="243"/>
    </location>
</feature>
<keyword evidence="3" id="KW-0378">Hydrolase</keyword>
<dbReference type="PANTHER" id="PTHR42987:SF4">
    <property type="entry name" value="PROTEASE SOHB-RELATED"/>
    <property type="match status" value="1"/>
</dbReference>
<dbReference type="GO" id="GO:0008236">
    <property type="term" value="F:serine-type peptidase activity"/>
    <property type="evidence" value="ECO:0007669"/>
    <property type="project" value="UniProtKB-KW"/>
</dbReference>
<reference evidence="6" key="1">
    <citation type="submission" date="2021-06" db="EMBL/GenBank/DDBJ databases">
        <title>New haloarchaea isolates fom saline soil.</title>
        <authorList>
            <person name="Duran-Viseras A."/>
            <person name="Sanchez-Porro C.S."/>
            <person name="Ventosa A."/>
        </authorList>
    </citation>
    <scope>NUCLEOTIDE SEQUENCE</scope>
    <source>
        <strain evidence="6">JCM 18369</strain>
    </source>
</reference>
<gene>
    <name evidence="6" type="ORF">KTS37_17665</name>
</gene>
<accession>A0AA41G4Z8</accession>
<sequence length="319" mass="33458">MFGRDQLFSAMTASYVVAVTLALVTAAIFAPVVWSAVPAGGDDTPSVAVVTLRGGTTDATVNAVAQDLREVRANESVEAVVLRIDSPGGPVTSSEEFYLAVNRTASEMPVVAYVEGTAASGGYYGIVPADEIVVKPSSNVGSIGVIVQAPLSAIEQAEQQGQTFVRSGPDKALVTKDGIREDIELLQRSFVGTVMRHRGANLTLSREEVANGNTYLGPRAVENGFADTMGDSGLAIERAAARADGIQGERYDVYYKGAGSANFNVIVVPSGAETVRGADNVTYVVRPESEGTTFREPVKYYAVWGVPADAGNGTVVRDD</sequence>
<dbReference type="AlphaFoldDB" id="A0AA41G4Z8"/>
<dbReference type="InterPro" id="IPR047272">
    <property type="entry name" value="S49_SppA_C"/>
</dbReference>
<dbReference type="InterPro" id="IPR002142">
    <property type="entry name" value="Peptidase_S49"/>
</dbReference>
<keyword evidence="7" id="KW-1185">Reference proteome</keyword>
<dbReference type="PANTHER" id="PTHR42987">
    <property type="entry name" value="PEPTIDASE S49"/>
    <property type="match status" value="1"/>
</dbReference>
<comment type="similarity">
    <text evidence="1">Belongs to the peptidase S49 family.</text>
</comment>
<protein>
    <submittedName>
        <fullName evidence="6">S49 family peptidase</fullName>
    </submittedName>
</protein>
<dbReference type="SUPFAM" id="SSF52096">
    <property type="entry name" value="ClpP/crotonase"/>
    <property type="match status" value="1"/>
</dbReference>
<evidence type="ECO:0000313" key="7">
    <source>
        <dbReference type="Proteomes" id="UP001166304"/>
    </source>
</evidence>
<proteinExistence type="inferred from homology"/>
<dbReference type="Pfam" id="PF01343">
    <property type="entry name" value="Peptidase_S49"/>
    <property type="match status" value="1"/>
</dbReference>
<dbReference type="InterPro" id="IPR029045">
    <property type="entry name" value="ClpP/crotonase-like_dom_sf"/>
</dbReference>
<evidence type="ECO:0000256" key="4">
    <source>
        <dbReference type="ARBA" id="ARBA00022825"/>
    </source>
</evidence>
<evidence type="ECO:0000313" key="6">
    <source>
        <dbReference type="EMBL" id="MBV0903614.1"/>
    </source>
</evidence>
<evidence type="ECO:0000259" key="5">
    <source>
        <dbReference type="Pfam" id="PF01343"/>
    </source>
</evidence>
<dbReference type="CDD" id="cd07023">
    <property type="entry name" value="S49_Sppa_N_C"/>
    <property type="match status" value="1"/>
</dbReference>
<evidence type="ECO:0000256" key="2">
    <source>
        <dbReference type="ARBA" id="ARBA00022670"/>
    </source>
</evidence>
<dbReference type="EMBL" id="JAHQXE010000006">
    <property type="protein sequence ID" value="MBV0903614.1"/>
    <property type="molecule type" value="Genomic_DNA"/>
</dbReference>
<organism evidence="6 7">
    <name type="scientific">Haloarcula salina</name>
    <dbReference type="NCBI Taxonomy" id="1429914"/>
    <lineage>
        <taxon>Archaea</taxon>
        <taxon>Methanobacteriati</taxon>
        <taxon>Methanobacteriota</taxon>
        <taxon>Stenosarchaea group</taxon>
        <taxon>Halobacteria</taxon>
        <taxon>Halobacteriales</taxon>
        <taxon>Haloarculaceae</taxon>
        <taxon>Haloarcula</taxon>
    </lineage>
</organism>
<dbReference type="GO" id="GO:0006508">
    <property type="term" value="P:proteolysis"/>
    <property type="evidence" value="ECO:0007669"/>
    <property type="project" value="UniProtKB-KW"/>
</dbReference>
<keyword evidence="2" id="KW-0645">Protease</keyword>
<evidence type="ECO:0000256" key="3">
    <source>
        <dbReference type="ARBA" id="ARBA00022801"/>
    </source>
</evidence>
<dbReference type="Proteomes" id="UP001166304">
    <property type="component" value="Unassembled WGS sequence"/>
</dbReference>
<dbReference type="RefSeq" id="WP_174242997.1">
    <property type="nucleotide sequence ID" value="NZ_JAHQXE010000006.1"/>
</dbReference>
<dbReference type="Gene3D" id="3.90.226.10">
    <property type="entry name" value="2-enoyl-CoA Hydratase, Chain A, domain 1"/>
    <property type="match status" value="1"/>
</dbReference>
<keyword evidence="4" id="KW-0720">Serine protease</keyword>
<evidence type="ECO:0000256" key="1">
    <source>
        <dbReference type="ARBA" id="ARBA00008683"/>
    </source>
</evidence>